<gene>
    <name evidence="3" type="ORF">PQU93_16260</name>
</gene>
<keyword evidence="4" id="KW-1185">Reference proteome</keyword>
<reference evidence="3 4" key="1">
    <citation type="submission" date="2023-01" db="EMBL/GenBank/DDBJ databases">
        <title>Novel species of the genus Vogesella isolated from rivers.</title>
        <authorList>
            <person name="Lu H."/>
        </authorList>
    </citation>
    <scope>NUCLEOTIDE SEQUENCE [LARGE SCALE GENOMIC DNA]</scope>
    <source>
        <strain evidence="3 4">SH7W</strain>
    </source>
</reference>
<dbReference type="SUPFAM" id="SSF53098">
    <property type="entry name" value="Ribonuclease H-like"/>
    <property type="match status" value="1"/>
</dbReference>
<dbReference type="InterPro" id="IPR025948">
    <property type="entry name" value="HTH-like_dom"/>
</dbReference>
<dbReference type="EMBL" id="JAQQKY010000010">
    <property type="protein sequence ID" value="MDC7692322.1"/>
    <property type="molecule type" value="Genomic_DNA"/>
</dbReference>
<dbReference type="Gene3D" id="1.10.10.10">
    <property type="entry name" value="Winged helix-like DNA-binding domain superfamily/Winged helix DNA-binding domain"/>
    <property type="match status" value="1"/>
</dbReference>
<dbReference type="InterPro" id="IPR002514">
    <property type="entry name" value="Transposase_8"/>
</dbReference>
<dbReference type="Pfam" id="PF01527">
    <property type="entry name" value="HTH_Tnp_1"/>
    <property type="match status" value="1"/>
</dbReference>
<organism evidence="3 4">
    <name type="scientific">Vogesella indigofera</name>
    <name type="common">Pseudomonas indigofera</name>
    <dbReference type="NCBI Taxonomy" id="45465"/>
    <lineage>
        <taxon>Bacteria</taxon>
        <taxon>Pseudomonadati</taxon>
        <taxon>Pseudomonadota</taxon>
        <taxon>Betaproteobacteria</taxon>
        <taxon>Neisseriales</taxon>
        <taxon>Chromobacteriaceae</taxon>
        <taxon>Vogesella</taxon>
    </lineage>
</organism>
<dbReference type="InterPro" id="IPR036397">
    <property type="entry name" value="RNaseH_sf"/>
</dbReference>
<dbReference type="PANTHER" id="PTHR46889">
    <property type="entry name" value="TRANSPOSASE INSF FOR INSERTION SEQUENCE IS3B-RELATED"/>
    <property type="match status" value="1"/>
</dbReference>
<protein>
    <submittedName>
        <fullName evidence="3">IS3 family transposase</fullName>
    </submittedName>
</protein>
<evidence type="ECO:0000259" key="2">
    <source>
        <dbReference type="PROSITE" id="PS50994"/>
    </source>
</evidence>
<dbReference type="InterPro" id="IPR048020">
    <property type="entry name" value="Transpos_IS3"/>
</dbReference>
<dbReference type="PANTHER" id="PTHR46889:SF4">
    <property type="entry name" value="TRANSPOSASE INSO FOR INSERTION SEQUENCE ELEMENT IS911B-RELATED"/>
    <property type="match status" value="1"/>
</dbReference>
<dbReference type="Pfam" id="PF00665">
    <property type="entry name" value="rve"/>
    <property type="match status" value="1"/>
</dbReference>
<dbReference type="InterPro" id="IPR050900">
    <property type="entry name" value="Transposase_IS3/IS150/IS904"/>
</dbReference>
<comment type="caution">
    <text evidence="3">The sequence shown here is derived from an EMBL/GenBank/DDBJ whole genome shotgun (WGS) entry which is preliminary data.</text>
</comment>
<evidence type="ECO:0000313" key="4">
    <source>
        <dbReference type="Proteomes" id="UP001221566"/>
    </source>
</evidence>
<evidence type="ECO:0000313" key="3">
    <source>
        <dbReference type="EMBL" id="MDC7692322.1"/>
    </source>
</evidence>
<name>A0ABT5I8H1_VOGIN</name>
<evidence type="ECO:0000256" key="1">
    <source>
        <dbReference type="SAM" id="Coils"/>
    </source>
</evidence>
<dbReference type="SUPFAM" id="SSF46689">
    <property type="entry name" value="Homeodomain-like"/>
    <property type="match status" value="1"/>
</dbReference>
<dbReference type="InterPro" id="IPR036388">
    <property type="entry name" value="WH-like_DNA-bd_sf"/>
</dbReference>
<dbReference type="Proteomes" id="UP001221566">
    <property type="component" value="Unassembled WGS sequence"/>
</dbReference>
<dbReference type="InterPro" id="IPR001584">
    <property type="entry name" value="Integrase_cat-core"/>
</dbReference>
<dbReference type="Pfam" id="PF13333">
    <property type="entry name" value="rve_2"/>
    <property type="match status" value="1"/>
</dbReference>
<proteinExistence type="predicted"/>
<dbReference type="InterPro" id="IPR009057">
    <property type="entry name" value="Homeodomain-like_sf"/>
</dbReference>
<keyword evidence="1" id="KW-0175">Coiled coil</keyword>
<dbReference type="Gene3D" id="3.30.420.10">
    <property type="entry name" value="Ribonuclease H-like superfamily/Ribonuclease H"/>
    <property type="match status" value="1"/>
</dbReference>
<dbReference type="PROSITE" id="PS50994">
    <property type="entry name" value="INTEGRASE"/>
    <property type="match status" value="1"/>
</dbReference>
<accession>A0ABT5I8H1</accession>
<sequence length="407" mass="46501">MSKSTKFSPEVRERAVRMVFDAKDQYESQWAAIVSIASKIGCTAETLRRWIRQQERNTGQGDGPAGTEAARVKELEREVRELKKANEILRLASAFFGAGGARPPLQVVRAFIDAHRDRLGVEPICRILQVAPSAYRRYAARQRNPALRSPRALRDDMLRVEVERVWQVNQQVYGADKVWRQLRREHIAVARCTVERLMRQLGLRGVSRGKAVRTTRPDPAAACPQDRVNRQFVAERPNQLWVSDFTYVSTWQGFVYVAFVVDVFARYIVGWRVSRNMHTEFVLDALEQALWARHPSRDSLIHHSDRGSQYVSIRYSERLAEAGIESSVGSTGDSYDNALAETINGLYKAEVIHRRGPWKSLEAVELATLEWVAWFNHHRLLAPIGYIPPAEAEANYYRSLSEQAMLV</sequence>
<feature type="coiled-coil region" evidence="1">
    <location>
        <begin position="65"/>
        <end position="92"/>
    </location>
</feature>
<dbReference type="NCBIfam" id="NF033516">
    <property type="entry name" value="transpos_IS3"/>
    <property type="match status" value="1"/>
</dbReference>
<feature type="domain" description="Integrase catalytic" evidence="2">
    <location>
        <begin position="233"/>
        <end position="396"/>
    </location>
</feature>
<dbReference type="InterPro" id="IPR012337">
    <property type="entry name" value="RNaseH-like_sf"/>
</dbReference>
<dbReference type="Pfam" id="PF13276">
    <property type="entry name" value="HTH_21"/>
    <property type="match status" value="1"/>
</dbReference>